<protein>
    <submittedName>
        <fullName evidence="2">Uncharacterized protein</fullName>
    </submittedName>
</protein>
<keyword evidence="1" id="KW-0812">Transmembrane</keyword>
<evidence type="ECO:0000313" key="3">
    <source>
        <dbReference type="Proteomes" id="UP000092460"/>
    </source>
</evidence>
<reference evidence="3" key="1">
    <citation type="submission" date="2015-01" db="EMBL/GenBank/DDBJ databases">
        <authorList>
            <person name="Aksoy S."/>
            <person name="Warren W."/>
            <person name="Wilson R.K."/>
        </authorList>
    </citation>
    <scope>NUCLEOTIDE SEQUENCE [LARGE SCALE GENOMIC DNA]</scope>
    <source>
        <strain evidence="3">IAEA</strain>
    </source>
</reference>
<name>A0A1B0C7F2_9MUSC</name>
<dbReference type="EnsemblMetazoa" id="GPPI051262-RA">
    <property type="protein sequence ID" value="GPPI051262-PA"/>
    <property type="gene ID" value="GPPI051262"/>
</dbReference>
<evidence type="ECO:0000256" key="1">
    <source>
        <dbReference type="SAM" id="Phobius"/>
    </source>
</evidence>
<dbReference type="VEuPathDB" id="VectorBase:GPPI051262"/>
<evidence type="ECO:0000313" key="2">
    <source>
        <dbReference type="EnsemblMetazoa" id="GPPI051262-PA"/>
    </source>
</evidence>
<sequence>MAKSYRVVTESSAAIQVECVQKFAMGIPKLLKESILIWKGVEHVKLASAPCVLATLAGFAGSIPITNLIKNYRKINRINLT</sequence>
<keyword evidence="1" id="KW-1133">Transmembrane helix</keyword>
<dbReference type="EMBL" id="JXJN01028378">
    <property type="status" value="NOT_ANNOTATED_CDS"/>
    <property type="molecule type" value="Genomic_DNA"/>
</dbReference>
<dbReference type="AlphaFoldDB" id="A0A1B0C7F2"/>
<keyword evidence="1" id="KW-0472">Membrane</keyword>
<organism evidence="2 3">
    <name type="scientific">Glossina palpalis gambiensis</name>
    <dbReference type="NCBI Taxonomy" id="67801"/>
    <lineage>
        <taxon>Eukaryota</taxon>
        <taxon>Metazoa</taxon>
        <taxon>Ecdysozoa</taxon>
        <taxon>Arthropoda</taxon>
        <taxon>Hexapoda</taxon>
        <taxon>Insecta</taxon>
        <taxon>Pterygota</taxon>
        <taxon>Neoptera</taxon>
        <taxon>Endopterygota</taxon>
        <taxon>Diptera</taxon>
        <taxon>Brachycera</taxon>
        <taxon>Muscomorpha</taxon>
        <taxon>Hippoboscoidea</taxon>
        <taxon>Glossinidae</taxon>
        <taxon>Glossina</taxon>
    </lineage>
</organism>
<dbReference type="Proteomes" id="UP000092460">
    <property type="component" value="Unassembled WGS sequence"/>
</dbReference>
<accession>A0A1B0C7F2</accession>
<keyword evidence="3" id="KW-1185">Reference proteome</keyword>
<reference evidence="2" key="2">
    <citation type="submission" date="2020-05" db="UniProtKB">
        <authorList>
            <consortium name="EnsemblMetazoa"/>
        </authorList>
    </citation>
    <scope>IDENTIFICATION</scope>
    <source>
        <strain evidence="2">IAEA</strain>
    </source>
</reference>
<proteinExistence type="predicted"/>
<feature type="transmembrane region" description="Helical" evidence="1">
    <location>
        <begin position="46"/>
        <end position="69"/>
    </location>
</feature>